<evidence type="ECO:0000256" key="1">
    <source>
        <dbReference type="ARBA" id="ARBA00001973"/>
    </source>
</evidence>
<dbReference type="SUPFAM" id="SSF57180">
    <property type="entry name" value="Cellulose-binding domain"/>
    <property type="match status" value="1"/>
</dbReference>
<dbReference type="GO" id="GO:0030248">
    <property type="term" value="F:cellulose binding"/>
    <property type="evidence" value="ECO:0007669"/>
    <property type="project" value="UniProtKB-UniRule"/>
</dbReference>
<evidence type="ECO:0000256" key="14">
    <source>
        <dbReference type="ARBA" id="ARBA00045077"/>
    </source>
</evidence>
<dbReference type="PROSITE" id="PS00562">
    <property type="entry name" value="CBM1_1"/>
    <property type="match status" value="1"/>
</dbReference>
<name>A0A6A6HUT9_9PLEO</name>
<keyword evidence="11 15" id="KW-0119">Carbohydrate metabolism</keyword>
<evidence type="ECO:0000256" key="8">
    <source>
        <dbReference type="ARBA" id="ARBA00023008"/>
    </source>
</evidence>
<evidence type="ECO:0000256" key="6">
    <source>
        <dbReference type="ARBA" id="ARBA00023001"/>
    </source>
</evidence>
<keyword evidence="3 15" id="KW-0964">Secreted</keyword>
<comment type="similarity">
    <text evidence="13">Belongs to the polysaccharide monooxygenase AA9 family.</text>
</comment>
<evidence type="ECO:0000313" key="18">
    <source>
        <dbReference type="EMBL" id="KAF2241944.1"/>
    </source>
</evidence>
<dbReference type="Pfam" id="PF00734">
    <property type="entry name" value="CBM_1"/>
    <property type="match status" value="1"/>
</dbReference>
<dbReference type="SMART" id="SM00236">
    <property type="entry name" value="fCBD"/>
    <property type="match status" value="1"/>
</dbReference>
<keyword evidence="9" id="KW-0503">Monooxygenase</keyword>
<gene>
    <name evidence="18" type="ORF">BU26DRAFT_162092</name>
</gene>
<dbReference type="GeneID" id="54573486"/>
<keyword evidence="4" id="KW-0479">Metal-binding</keyword>
<dbReference type="OrthoDB" id="5558646at2759"/>
<comment type="domain">
    <text evidence="15">Has a modular structure: an endo-beta-1,4-glucanase catalytic module at the N-terminus, a linker rich in serines and threonines, and a C-terminal carbohydrate-binding module (CBM).</text>
</comment>
<evidence type="ECO:0000259" key="17">
    <source>
        <dbReference type="PROSITE" id="PS51164"/>
    </source>
</evidence>
<keyword evidence="5 16" id="KW-0732">Signal</keyword>
<organism evidence="18 19">
    <name type="scientific">Trematosphaeria pertusa</name>
    <dbReference type="NCBI Taxonomy" id="390896"/>
    <lineage>
        <taxon>Eukaryota</taxon>
        <taxon>Fungi</taxon>
        <taxon>Dikarya</taxon>
        <taxon>Ascomycota</taxon>
        <taxon>Pezizomycotina</taxon>
        <taxon>Dothideomycetes</taxon>
        <taxon>Pleosporomycetidae</taxon>
        <taxon>Pleosporales</taxon>
        <taxon>Massarineae</taxon>
        <taxon>Trematosphaeriaceae</taxon>
        <taxon>Trematosphaeria</taxon>
    </lineage>
</organism>
<protein>
    <recommendedName>
        <fullName evidence="15">AA9 family lytic polysaccharide monooxygenase</fullName>
        <ecNumber evidence="15">1.14.99.56</ecNumber>
    </recommendedName>
    <alternativeName>
        <fullName evidence="15">Endo-beta-1,4-glucanase</fullName>
    </alternativeName>
    <alternativeName>
        <fullName evidence="15">Glycosyl hydrolase 61 family protein</fullName>
    </alternativeName>
</protein>
<comment type="cofactor">
    <cofactor evidence="1">
        <name>Cu(2+)</name>
        <dbReference type="ChEBI" id="CHEBI:29036"/>
    </cofactor>
</comment>
<keyword evidence="6 15" id="KW-0136">Cellulose degradation</keyword>
<evidence type="ECO:0000256" key="7">
    <source>
        <dbReference type="ARBA" id="ARBA00023002"/>
    </source>
</evidence>
<dbReference type="PANTHER" id="PTHR33353:SF17">
    <property type="entry name" value="ENDO-BETA-1,4-GLUCANASE D"/>
    <property type="match status" value="1"/>
</dbReference>
<feature type="signal peptide" evidence="16">
    <location>
        <begin position="1"/>
        <end position="17"/>
    </location>
</feature>
<evidence type="ECO:0000256" key="13">
    <source>
        <dbReference type="ARBA" id="ARBA00044502"/>
    </source>
</evidence>
<dbReference type="InterPro" id="IPR005103">
    <property type="entry name" value="AA9_LPMO"/>
</dbReference>
<evidence type="ECO:0000256" key="12">
    <source>
        <dbReference type="ARBA" id="ARBA00023326"/>
    </source>
</evidence>
<dbReference type="InterPro" id="IPR035971">
    <property type="entry name" value="CBD_sf"/>
</dbReference>
<evidence type="ECO:0000256" key="15">
    <source>
        <dbReference type="RuleBase" id="RU368122"/>
    </source>
</evidence>
<evidence type="ECO:0000256" key="16">
    <source>
        <dbReference type="SAM" id="SignalP"/>
    </source>
</evidence>
<dbReference type="GO" id="GO:0005576">
    <property type="term" value="C:extracellular region"/>
    <property type="evidence" value="ECO:0007669"/>
    <property type="project" value="UniProtKB-SubCell"/>
</dbReference>
<feature type="domain" description="CBM1" evidence="17">
    <location>
        <begin position="314"/>
        <end position="350"/>
    </location>
</feature>
<dbReference type="GO" id="GO:0008810">
    <property type="term" value="F:cellulase activity"/>
    <property type="evidence" value="ECO:0007669"/>
    <property type="project" value="UniProtKB-UniRule"/>
</dbReference>
<dbReference type="AlphaFoldDB" id="A0A6A6HUT9"/>
<comment type="function">
    <text evidence="15">Lytic polysaccharide monooxygenase (LMPO) that depolymerizes crystalline and amorphous polysaccharides via the oxidation of scissile alpha- or beta-(1-4)-glycosidic bonds, yielding C1 and/or C4 oxidation products. Catalysis by LPMOs requires the reduction of the active-site copper from Cu(II) to Cu(I) by a reducing agent and H(2)O(2) or O(2) as a cosubstrate.</text>
</comment>
<comment type="catalytic activity">
    <reaction evidence="14 15">
        <text>[(1-&gt;4)-beta-D-glucosyl]n+m + reduced acceptor + O2 = 4-dehydro-beta-D-glucosyl-[(1-&gt;4)-beta-D-glucosyl]n-1 + [(1-&gt;4)-beta-D-glucosyl]m + acceptor + H2O.</text>
        <dbReference type="EC" id="1.14.99.56"/>
    </reaction>
</comment>
<dbReference type="GO" id="GO:0030245">
    <property type="term" value="P:cellulose catabolic process"/>
    <property type="evidence" value="ECO:0007669"/>
    <property type="project" value="UniProtKB-UniRule"/>
</dbReference>
<dbReference type="GO" id="GO:0004497">
    <property type="term" value="F:monooxygenase activity"/>
    <property type="evidence" value="ECO:0007669"/>
    <property type="project" value="UniProtKB-KW"/>
</dbReference>
<evidence type="ECO:0000256" key="4">
    <source>
        <dbReference type="ARBA" id="ARBA00022723"/>
    </source>
</evidence>
<dbReference type="EC" id="1.14.99.56" evidence="15"/>
<evidence type="ECO:0000256" key="3">
    <source>
        <dbReference type="ARBA" id="ARBA00022525"/>
    </source>
</evidence>
<evidence type="ECO:0000256" key="10">
    <source>
        <dbReference type="ARBA" id="ARBA00023157"/>
    </source>
</evidence>
<keyword evidence="12 15" id="KW-0624">Polysaccharide degradation</keyword>
<accession>A0A6A6HUT9</accession>
<dbReference type="Pfam" id="PF03443">
    <property type="entry name" value="AA9"/>
    <property type="match status" value="1"/>
</dbReference>
<dbReference type="InterPro" id="IPR000254">
    <property type="entry name" value="CBD"/>
</dbReference>
<evidence type="ECO:0000313" key="19">
    <source>
        <dbReference type="Proteomes" id="UP000800094"/>
    </source>
</evidence>
<evidence type="ECO:0000256" key="9">
    <source>
        <dbReference type="ARBA" id="ARBA00023033"/>
    </source>
</evidence>
<dbReference type="GO" id="GO:0046872">
    <property type="term" value="F:metal ion binding"/>
    <property type="evidence" value="ECO:0007669"/>
    <property type="project" value="UniProtKB-KW"/>
</dbReference>
<dbReference type="Gene3D" id="2.70.50.70">
    <property type="match status" value="1"/>
</dbReference>
<sequence length="353" mass="35696">MRSSALFALAAAQLVASHTTVQNILVNGVDQGHHTGIRTPTNGNNPIKDVTSSDMTCNVGGSTAAADTIEVAGGDKITFQWHHNDPESSGDADEPIASSHKGPILVYIAPTSSNGAGDVWVKLYEDGLSNGVWAVDTFISNGGAHSITLPDLAPGEYLLRPELFALHEAFNEGGVQVYMECVQIKVTSSGSVELPAGVAIPGTYSPTDPGILVNIYPTPSEYTIPGPAVWDGASSGSGSTPASSKAASSAAPAATSKTAATSAAPAQTSVVQDVATSAAAAPSSAAPVATSAPVASNPTTLVTSVKPVATGTSGAVQKWGQCGGMNYSGATGCADGWVCKEWNPYYSQCIESA</sequence>
<feature type="chain" id="PRO_5025633958" description="AA9 family lytic polysaccharide monooxygenase" evidence="16">
    <location>
        <begin position="18"/>
        <end position="353"/>
    </location>
</feature>
<dbReference type="PANTHER" id="PTHR33353">
    <property type="entry name" value="PUTATIVE (AFU_ORTHOLOGUE AFUA_1G12560)-RELATED"/>
    <property type="match status" value="1"/>
</dbReference>
<evidence type="ECO:0000256" key="2">
    <source>
        <dbReference type="ARBA" id="ARBA00004613"/>
    </source>
</evidence>
<comment type="subcellular location">
    <subcellularLocation>
        <location evidence="2 15">Secreted</location>
    </subcellularLocation>
</comment>
<dbReference type="PROSITE" id="PS51164">
    <property type="entry name" value="CBM1_2"/>
    <property type="match status" value="1"/>
</dbReference>
<dbReference type="EMBL" id="ML987209">
    <property type="protein sequence ID" value="KAF2241944.1"/>
    <property type="molecule type" value="Genomic_DNA"/>
</dbReference>
<proteinExistence type="inferred from homology"/>
<evidence type="ECO:0000256" key="11">
    <source>
        <dbReference type="ARBA" id="ARBA00023277"/>
    </source>
</evidence>
<keyword evidence="7" id="KW-0560">Oxidoreductase</keyword>
<dbReference type="InterPro" id="IPR049892">
    <property type="entry name" value="AA9"/>
</dbReference>
<keyword evidence="19" id="KW-1185">Reference proteome</keyword>
<reference evidence="18" key="1">
    <citation type="journal article" date="2020" name="Stud. Mycol.">
        <title>101 Dothideomycetes genomes: a test case for predicting lifestyles and emergence of pathogens.</title>
        <authorList>
            <person name="Haridas S."/>
            <person name="Albert R."/>
            <person name="Binder M."/>
            <person name="Bloem J."/>
            <person name="Labutti K."/>
            <person name="Salamov A."/>
            <person name="Andreopoulos B."/>
            <person name="Baker S."/>
            <person name="Barry K."/>
            <person name="Bills G."/>
            <person name="Bluhm B."/>
            <person name="Cannon C."/>
            <person name="Castanera R."/>
            <person name="Culley D."/>
            <person name="Daum C."/>
            <person name="Ezra D."/>
            <person name="Gonzalez J."/>
            <person name="Henrissat B."/>
            <person name="Kuo A."/>
            <person name="Liang C."/>
            <person name="Lipzen A."/>
            <person name="Lutzoni F."/>
            <person name="Magnuson J."/>
            <person name="Mondo S."/>
            <person name="Nolan M."/>
            <person name="Ohm R."/>
            <person name="Pangilinan J."/>
            <person name="Park H.-J."/>
            <person name="Ramirez L."/>
            <person name="Alfaro M."/>
            <person name="Sun H."/>
            <person name="Tritt A."/>
            <person name="Yoshinaga Y."/>
            <person name="Zwiers L.-H."/>
            <person name="Turgeon B."/>
            <person name="Goodwin S."/>
            <person name="Spatafora J."/>
            <person name="Crous P."/>
            <person name="Grigoriev I."/>
        </authorList>
    </citation>
    <scope>NUCLEOTIDE SEQUENCE</scope>
    <source>
        <strain evidence="18">CBS 122368</strain>
    </source>
</reference>
<keyword evidence="8" id="KW-0186">Copper</keyword>
<dbReference type="CDD" id="cd21175">
    <property type="entry name" value="LPMO_AA9"/>
    <property type="match status" value="1"/>
</dbReference>
<keyword evidence="10 15" id="KW-1015">Disulfide bond</keyword>
<evidence type="ECO:0000256" key="5">
    <source>
        <dbReference type="ARBA" id="ARBA00022729"/>
    </source>
</evidence>
<dbReference type="RefSeq" id="XP_033676948.1">
    <property type="nucleotide sequence ID" value="XM_033820156.1"/>
</dbReference>
<dbReference type="Proteomes" id="UP000800094">
    <property type="component" value="Unassembled WGS sequence"/>
</dbReference>